<keyword evidence="1" id="KW-0732">Signal</keyword>
<evidence type="ECO:0000256" key="1">
    <source>
        <dbReference type="SAM" id="SignalP"/>
    </source>
</evidence>
<evidence type="ECO:0000259" key="2">
    <source>
        <dbReference type="Pfam" id="PF00561"/>
    </source>
</evidence>
<dbReference type="InterPro" id="IPR029058">
    <property type="entry name" value="AB_hydrolase_fold"/>
</dbReference>
<evidence type="ECO:0000313" key="3">
    <source>
        <dbReference type="EMBL" id="HIQ78424.1"/>
    </source>
</evidence>
<dbReference type="InterPro" id="IPR052920">
    <property type="entry name" value="DNA-binding_regulatory"/>
</dbReference>
<proteinExistence type="predicted"/>
<dbReference type="Pfam" id="PF00561">
    <property type="entry name" value="Abhydrolase_1"/>
    <property type="match status" value="1"/>
</dbReference>
<dbReference type="PANTHER" id="PTHR43358">
    <property type="entry name" value="ALPHA/BETA-HYDROLASE"/>
    <property type="match status" value="1"/>
</dbReference>
<dbReference type="PANTHER" id="PTHR43358:SF4">
    <property type="entry name" value="ALPHA_BETA HYDROLASE FOLD-1 DOMAIN-CONTAINING PROTEIN"/>
    <property type="match status" value="1"/>
</dbReference>
<dbReference type="InterPro" id="IPR000073">
    <property type="entry name" value="AB_hydrolase_1"/>
</dbReference>
<reference evidence="3" key="1">
    <citation type="submission" date="2020-10" db="EMBL/GenBank/DDBJ databases">
        <authorList>
            <person name="Gilroy R."/>
        </authorList>
    </citation>
    <scope>NUCLEOTIDE SEQUENCE</scope>
    <source>
        <strain evidence="3">ChiBcolR7-354</strain>
    </source>
</reference>
<dbReference type="Gene3D" id="3.40.50.1820">
    <property type="entry name" value="alpha/beta hydrolase"/>
    <property type="match status" value="1"/>
</dbReference>
<organism evidence="3 4">
    <name type="scientific">Candidatus Scatomorpha intestinavium</name>
    <dbReference type="NCBI Taxonomy" id="2840922"/>
    <lineage>
        <taxon>Bacteria</taxon>
        <taxon>Bacillati</taxon>
        <taxon>Bacillota</taxon>
        <taxon>Clostridia</taxon>
        <taxon>Eubacteriales</taxon>
        <taxon>Candidatus Scatomorpha</taxon>
    </lineage>
</organism>
<feature type="chain" id="PRO_5038971775" evidence="1">
    <location>
        <begin position="31"/>
        <end position="311"/>
    </location>
</feature>
<comment type="caution">
    <text evidence="3">The sequence shown here is derived from an EMBL/GenBank/DDBJ whole genome shotgun (WGS) entry which is preliminary data.</text>
</comment>
<protein>
    <submittedName>
        <fullName evidence="3">Alpha/beta hydrolase</fullName>
    </submittedName>
</protein>
<dbReference type="SUPFAM" id="SSF53474">
    <property type="entry name" value="alpha/beta-Hydrolases"/>
    <property type="match status" value="1"/>
</dbReference>
<dbReference type="Proteomes" id="UP000824262">
    <property type="component" value="Unassembled WGS sequence"/>
</dbReference>
<dbReference type="GO" id="GO:0016787">
    <property type="term" value="F:hydrolase activity"/>
    <property type="evidence" value="ECO:0007669"/>
    <property type="project" value="UniProtKB-KW"/>
</dbReference>
<accession>A0A9D1CSV8</accession>
<keyword evidence="3" id="KW-0378">Hydrolase</keyword>
<reference evidence="3" key="2">
    <citation type="journal article" date="2021" name="PeerJ">
        <title>Extensive microbial diversity within the chicken gut microbiome revealed by metagenomics and culture.</title>
        <authorList>
            <person name="Gilroy R."/>
            <person name="Ravi A."/>
            <person name="Getino M."/>
            <person name="Pursley I."/>
            <person name="Horton D.L."/>
            <person name="Alikhan N.F."/>
            <person name="Baker D."/>
            <person name="Gharbi K."/>
            <person name="Hall N."/>
            <person name="Watson M."/>
            <person name="Adriaenssens E.M."/>
            <person name="Foster-Nyarko E."/>
            <person name="Jarju S."/>
            <person name="Secka A."/>
            <person name="Antonio M."/>
            <person name="Oren A."/>
            <person name="Chaudhuri R.R."/>
            <person name="La Ragione R."/>
            <person name="Hildebrand F."/>
            <person name="Pallen M.J."/>
        </authorList>
    </citation>
    <scope>NUCLEOTIDE SEQUENCE</scope>
    <source>
        <strain evidence="3">ChiBcolR7-354</strain>
    </source>
</reference>
<feature type="domain" description="AB hydrolase-1" evidence="2">
    <location>
        <begin position="92"/>
        <end position="202"/>
    </location>
</feature>
<sequence>MGKKRILAALGAASAAAAGTLAVSYFSVFARCRDMKEDVPPPVREDVSGRLAAKYGELHSAACALDGESVVLRSRDGIELRGKFYRFSGEGPVMLFFHGYHGHPLRDGCGMMKLARELGTDVLVPDQRAHGESGGRTITFGVREQYDCLDWIQYLLDRFGSGRKIILSGVSMGASTVLMAADRLPGNVAGIIADCGYTTAEAIIRHVSRQIRLPEGLGFALAKTDARLFGGVDLSAASAPEALVRCRAPVLFIHGEDDSFVPADMSRENYEACTAPKRFLTVPGAEHAMSFLVDEEAYTTAVKEFLSETAT</sequence>
<gene>
    <name evidence="3" type="ORF">IAB77_04100</name>
</gene>
<name>A0A9D1CSV8_9FIRM</name>
<dbReference type="AlphaFoldDB" id="A0A9D1CSV8"/>
<feature type="signal peptide" evidence="1">
    <location>
        <begin position="1"/>
        <end position="30"/>
    </location>
</feature>
<dbReference type="EMBL" id="DVGA01000041">
    <property type="protein sequence ID" value="HIQ78424.1"/>
    <property type="molecule type" value="Genomic_DNA"/>
</dbReference>
<evidence type="ECO:0000313" key="4">
    <source>
        <dbReference type="Proteomes" id="UP000824262"/>
    </source>
</evidence>